<gene>
    <name evidence="2" type="ORF">Slati_2180600</name>
</gene>
<dbReference type="AlphaFoldDB" id="A0AAW2WRY8"/>
<keyword evidence="1" id="KW-0812">Transmembrane</keyword>
<dbReference type="EMBL" id="JACGWN010000007">
    <property type="protein sequence ID" value="KAL0444579.1"/>
    <property type="molecule type" value="Genomic_DNA"/>
</dbReference>
<feature type="transmembrane region" description="Helical" evidence="1">
    <location>
        <begin position="57"/>
        <end position="81"/>
    </location>
</feature>
<organism evidence="2">
    <name type="scientific">Sesamum latifolium</name>
    <dbReference type="NCBI Taxonomy" id="2727402"/>
    <lineage>
        <taxon>Eukaryota</taxon>
        <taxon>Viridiplantae</taxon>
        <taxon>Streptophyta</taxon>
        <taxon>Embryophyta</taxon>
        <taxon>Tracheophyta</taxon>
        <taxon>Spermatophyta</taxon>
        <taxon>Magnoliopsida</taxon>
        <taxon>eudicotyledons</taxon>
        <taxon>Gunneridae</taxon>
        <taxon>Pentapetalae</taxon>
        <taxon>asterids</taxon>
        <taxon>lamiids</taxon>
        <taxon>Lamiales</taxon>
        <taxon>Pedaliaceae</taxon>
        <taxon>Sesamum</taxon>
    </lineage>
</organism>
<keyword evidence="1" id="KW-0472">Membrane</keyword>
<comment type="caution">
    <text evidence="2">The sequence shown here is derived from an EMBL/GenBank/DDBJ whole genome shotgun (WGS) entry which is preliminary data.</text>
</comment>
<evidence type="ECO:0000256" key="1">
    <source>
        <dbReference type="SAM" id="Phobius"/>
    </source>
</evidence>
<proteinExistence type="predicted"/>
<accession>A0AAW2WRY8</accession>
<reference evidence="2" key="1">
    <citation type="submission" date="2020-06" db="EMBL/GenBank/DDBJ databases">
        <authorList>
            <person name="Li T."/>
            <person name="Hu X."/>
            <person name="Zhang T."/>
            <person name="Song X."/>
            <person name="Zhang H."/>
            <person name="Dai N."/>
            <person name="Sheng W."/>
            <person name="Hou X."/>
            <person name="Wei L."/>
        </authorList>
    </citation>
    <scope>NUCLEOTIDE SEQUENCE</scope>
    <source>
        <strain evidence="2">KEN1</strain>
        <tissue evidence="2">Leaf</tissue>
    </source>
</reference>
<sequence>MKCILISLPSRSAIALFESPARILASVSSGVLSHPILTEPPKLNSTCLMKFSRSSSRVVAAIFNAATHSSINFLVFLKLIMFRLSIVPYGCRGWSMVLAEGVCSGTLFGFLPGFSLNLVPTDVGVALV</sequence>
<protein>
    <submittedName>
        <fullName evidence="2">Uncharacterized protein</fullName>
    </submittedName>
</protein>
<keyword evidence="1" id="KW-1133">Transmembrane helix</keyword>
<evidence type="ECO:0000313" key="2">
    <source>
        <dbReference type="EMBL" id="KAL0444579.1"/>
    </source>
</evidence>
<name>A0AAW2WRY8_9LAMI</name>
<reference evidence="2" key="2">
    <citation type="journal article" date="2024" name="Plant">
        <title>Genomic evolution and insights into agronomic trait innovations of Sesamum species.</title>
        <authorList>
            <person name="Miao H."/>
            <person name="Wang L."/>
            <person name="Qu L."/>
            <person name="Liu H."/>
            <person name="Sun Y."/>
            <person name="Le M."/>
            <person name="Wang Q."/>
            <person name="Wei S."/>
            <person name="Zheng Y."/>
            <person name="Lin W."/>
            <person name="Duan Y."/>
            <person name="Cao H."/>
            <person name="Xiong S."/>
            <person name="Wang X."/>
            <person name="Wei L."/>
            <person name="Li C."/>
            <person name="Ma Q."/>
            <person name="Ju M."/>
            <person name="Zhao R."/>
            <person name="Li G."/>
            <person name="Mu C."/>
            <person name="Tian Q."/>
            <person name="Mei H."/>
            <person name="Zhang T."/>
            <person name="Gao T."/>
            <person name="Zhang H."/>
        </authorList>
    </citation>
    <scope>NUCLEOTIDE SEQUENCE</scope>
    <source>
        <strain evidence="2">KEN1</strain>
    </source>
</reference>
<feature type="transmembrane region" description="Helical" evidence="1">
    <location>
        <begin position="93"/>
        <end position="111"/>
    </location>
</feature>